<evidence type="ECO:0000256" key="4">
    <source>
        <dbReference type="ARBA" id="ARBA00035177"/>
    </source>
</evidence>
<evidence type="ECO:0000256" key="6">
    <source>
        <dbReference type="SAM" id="MobiDB-lite"/>
    </source>
</evidence>
<evidence type="ECO:0000313" key="7">
    <source>
        <dbReference type="EMBL" id="MBE9028987.1"/>
    </source>
</evidence>
<keyword evidence="2 5" id="KW-0689">Ribosomal protein</keyword>
<sequence>MKRTLGGTSRKRKRVSGFRVRMRTQAGRNTIRARRRKGRARLAVA</sequence>
<comment type="similarity">
    <text evidence="1 5">Belongs to the bacterial ribosomal protein bL34 family.</text>
</comment>
<dbReference type="RefSeq" id="WP_264323808.1">
    <property type="nucleotide sequence ID" value="NZ_JADEXQ010000009.1"/>
</dbReference>
<protein>
    <recommendedName>
        <fullName evidence="4 5">Large ribosomal subunit protein bL34</fullName>
    </recommendedName>
</protein>
<dbReference type="Pfam" id="PF00468">
    <property type="entry name" value="Ribosomal_L34"/>
    <property type="match status" value="1"/>
</dbReference>
<feature type="compositionally biased region" description="Basic residues" evidence="6">
    <location>
        <begin position="31"/>
        <end position="45"/>
    </location>
</feature>
<dbReference type="PROSITE" id="PS00784">
    <property type="entry name" value="RIBOSOMAL_L34"/>
    <property type="match status" value="1"/>
</dbReference>
<feature type="region of interest" description="Disordered" evidence="6">
    <location>
        <begin position="1"/>
        <end position="45"/>
    </location>
</feature>
<keyword evidence="3 5" id="KW-0687">Ribonucleoprotein</keyword>
<evidence type="ECO:0000256" key="2">
    <source>
        <dbReference type="ARBA" id="ARBA00022980"/>
    </source>
</evidence>
<dbReference type="GO" id="GO:0003735">
    <property type="term" value="F:structural constituent of ribosome"/>
    <property type="evidence" value="ECO:0007669"/>
    <property type="project" value="InterPro"/>
</dbReference>
<dbReference type="InterPro" id="IPR000271">
    <property type="entry name" value="Ribosomal_bL34"/>
</dbReference>
<dbReference type="GO" id="GO:0006412">
    <property type="term" value="P:translation"/>
    <property type="evidence" value="ECO:0007669"/>
    <property type="project" value="UniProtKB-UniRule"/>
</dbReference>
<evidence type="ECO:0000313" key="8">
    <source>
        <dbReference type="Proteomes" id="UP000625316"/>
    </source>
</evidence>
<dbReference type="HAMAP" id="MF_00391">
    <property type="entry name" value="Ribosomal_bL34"/>
    <property type="match status" value="1"/>
</dbReference>
<dbReference type="AlphaFoldDB" id="A0A928VM99"/>
<accession>A0A928VM99</accession>
<dbReference type="GO" id="GO:1990904">
    <property type="term" value="C:ribonucleoprotein complex"/>
    <property type="evidence" value="ECO:0007669"/>
    <property type="project" value="UniProtKB-KW"/>
</dbReference>
<dbReference type="Gene3D" id="1.10.287.3980">
    <property type="match status" value="1"/>
</dbReference>
<name>A0A928VM99_9CYAN</name>
<keyword evidence="8" id="KW-1185">Reference proteome</keyword>
<dbReference type="NCBIfam" id="TIGR01030">
    <property type="entry name" value="rpmH_bact"/>
    <property type="match status" value="1"/>
</dbReference>
<feature type="compositionally biased region" description="Basic residues" evidence="6">
    <location>
        <begin position="1"/>
        <end position="22"/>
    </location>
</feature>
<evidence type="ECO:0000256" key="1">
    <source>
        <dbReference type="ARBA" id="ARBA00010111"/>
    </source>
</evidence>
<dbReference type="GO" id="GO:0005840">
    <property type="term" value="C:ribosome"/>
    <property type="evidence" value="ECO:0007669"/>
    <property type="project" value="UniProtKB-KW"/>
</dbReference>
<dbReference type="Proteomes" id="UP000625316">
    <property type="component" value="Unassembled WGS sequence"/>
</dbReference>
<dbReference type="EMBL" id="JADEXQ010000009">
    <property type="protein sequence ID" value="MBE9028987.1"/>
    <property type="molecule type" value="Genomic_DNA"/>
</dbReference>
<gene>
    <name evidence="5 7" type="primary">rpmH</name>
    <name evidence="5" type="synonym">rpl34</name>
    <name evidence="7" type="ORF">IQ266_04315</name>
</gene>
<comment type="caution">
    <text evidence="7">The sequence shown here is derived from an EMBL/GenBank/DDBJ whole genome shotgun (WGS) entry which is preliminary data.</text>
</comment>
<dbReference type="InterPro" id="IPR020939">
    <property type="entry name" value="Ribosomal_bL34_CS"/>
</dbReference>
<evidence type="ECO:0000256" key="5">
    <source>
        <dbReference type="HAMAP-Rule" id="MF_00391"/>
    </source>
</evidence>
<organism evidence="7 8">
    <name type="scientific">Romeriopsis navalis LEGE 11480</name>
    <dbReference type="NCBI Taxonomy" id="2777977"/>
    <lineage>
        <taxon>Bacteria</taxon>
        <taxon>Bacillati</taxon>
        <taxon>Cyanobacteriota</taxon>
        <taxon>Cyanophyceae</taxon>
        <taxon>Leptolyngbyales</taxon>
        <taxon>Leptolyngbyaceae</taxon>
        <taxon>Romeriopsis</taxon>
        <taxon>Romeriopsis navalis</taxon>
    </lineage>
</organism>
<reference evidence="7" key="1">
    <citation type="submission" date="2020-10" db="EMBL/GenBank/DDBJ databases">
        <authorList>
            <person name="Castelo-Branco R."/>
            <person name="Eusebio N."/>
            <person name="Adriana R."/>
            <person name="Vieira A."/>
            <person name="Brugerolle De Fraissinette N."/>
            <person name="Rezende De Castro R."/>
            <person name="Schneider M.P."/>
            <person name="Vasconcelos V."/>
            <person name="Leao P.N."/>
        </authorList>
    </citation>
    <scope>NUCLEOTIDE SEQUENCE</scope>
    <source>
        <strain evidence="7">LEGE 11480</strain>
    </source>
</reference>
<evidence type="ECO:0000256" key="3">
    <source>
        <dbReference type="ARBA" id="ARBA00023274"/>
    </source>
</evidence>
<proteinExistence type="inferred from homology"/>